<dbReference type="Proteomes" id="UP000001302">
    <property type="component" value="Chromosome"/>
</dbReference>
<evidence type="ECO:0000256" key="3">
    <source>
        <dbReference type="ARBA" id="ARBA00022723"/>
    </source>
</evidence>
<comment type="cofactor">
    <cofactor evidence="8">
        <name>Mg(2+)</name>
        <dbReference type="ChEBI" id="CHEBI:18420"/>
    </cofactor>
</comment>
<evidence type="ECO:0000256" key="4">
    <source>
        <dbReference type="ARBA" id="ARBA00022741"/>
    </source>
</evidence>
<name>E0THG6_PARBH</name>
<dbReference type="HAMAP" id="MF_00316">
    <property type="entry name" value="MobA"/>
    <property type="match status" value="1"/>
</dbReference>
<keyword evidence="2 8" id="KW-0808">Transferase</keyword>
<gene>
    <name evidence="8" type="primary">mobA</name>
    <name evidence="10" type="ordered locus">PB2503_13604</name>
</gene>
<evidence type="ECO:0000256" key="5">
    <source>
        <dbReference type="ARBA" id="ARBA00022842"/>
    </source>
</evidence>
<feature type="domain" description="MobA-like NTP transferase" evidence="9">
    <location>
        <begin position="16"/>
        <end position="170"/>
    </location>
</feature>
<keyword evidence="1 8" id="KW-0963">Cytoplasm</keyword>
<dbReference type="GO" id="GO:0046872">
    <property type="term" value="F:metal ion binding"/>
    <property type="evidence" value="ECO:0007669"/>
    <property type="project" value="UniProtKB-KW"/>
</dbReference>
<keyword evidence="3 8" id="KW-0479">Metal-binding</keyword>
<evidence type="ECO:0000313" key="10">
    <source>
        <dbReference type="EMBL" id="ADM10758.1"/>
    </source>
</evidence>
<dbReference type="AlphaFoldDB" id="E0THG6"/>
<dbReference type="EC" id="2.7.7.77" evidence="8"/>
<dbReference type="CDD" id="cd02503">
    <property type="entry name" value="MobA"/>
    <property type="match status" value="1"/>
</dbReference>
<keyword evidence="11" id="KW-1185">Reference proteome</keyword>
<evidence type="ECO:0000256" key="6">
    <source>
        <dbReference type="ARBA" id="ARBA00023134"/>
    </source>
</evidence>
<sequence length="212" mass="22788">MTNGQINPPSPPTTFGVIFMGGESRRLGQEKASVELAGMTLLDRIVDRLSPQCAQLALSVRRAGDGLEGLDEVVDPVTEKPGGPLMGVLAALRWARGQGARFLLTSPVDTPFLPTDLADRLRAEMSGHRARSAVAVSRDRIHGLTALYGTDLLPDVERLVLQEDERMLQAFHLRIGSVPTVFATTPTDPFININTPEDLAAARALIGENPSS</sequence>
<dbReference type="STRING" id="314260.PB2503_13604"/>
<evidence type="ECO:0000259" key="9">
    <source>
        <dbReference type="Pfam" id="PF12804"/>
    </source>
</evidence>
<comment type="similarity">
    <text evidence="8">Belongs to the MobA family.</text>
</comment>
<comment type="caution">
    <text evidence="8">Lacks conserved residue(s) required for the propagation of feature annotation.</text>
</comment>
<evidence type="ECO:0000256" key="1">
    <source>
        <dbReference type="ARBA" id="ARBA00022490"/>
    </source>
</evidence>
<accession>E0THG6</accession>
<dbReference type="InterPro" id="IPR029044">
    <property type="entry name" value="Nucleotide-diphossugar_trans"/>
</dbReference>
<comment type="subunit">
    <text evidence="8">Monomer.</text>
</comment>
<dbReference type="Gene3D" id="3.90.550.10">
    <property type="entry name" value="Spore Coat Polysaccharide Biosynthesis Protein SpsA, Chain A"/>
    <property type="match status" value="1"/>
</dbReference>
<dbReference type="InterPro" id="IPR025877">
    <property type="entry name" value="MobA-like_NTP_Trfase"/>
</dbReference>
<dbReference type="GO" id="GO:0061603">
    <property type="term" value="F:molybdenum cofactor guanylyltransferase activity"/>
    <property type="evidence" value="ECO:0007669"/>
    <property type="project" value="UniProtKB-EC"/>
</dbReference>
<comment type="domain">
    <text evidence="8">The N-terminal domain determines nucleotide recognition and specific binding, while the C-terminal domain determines the specific binding to the target protein.</text>
</comment>
<dbReference type="eggNOG" id="COG0746">
    <property type="taxonomic scope" value="Bacteria"/>
</dbReference>
<evidence type="ECO:0000256" key="8">
    <source>
        <dbReference type="HAMAP-Rule" id="MF_00316"/>
    </source>
</evidence>
<evidence type="ECO:0000256" key="2">
    <source>
        <dbReference type="ARBA" id="ARBA00022679"/>
    </source>
</evidence>
<dbReference type="PANTHER" id="PTHR19136">
    <property type="entry name" value="MOLYBDENUM COFACTOR GUANYLYLTRANSFERASE"/>
    <property type="match status" value="1"/>
</dbReference>
<dbReference type="InterPro" id="IPR013482">
    <property type="entry name" value="Molybde_CF_guanTrfase"/>
</dbReference>
<feature type="binding site" evidence="8">
    <location>
        <begin position="19"/>
        <end position="21"/>
    </location>
    <ligand>
        <name>GTP</name>
        <dbReference type="ChEBI" id="CHEBI:37565"/>
    </ligand>
</feature>
<dbReference type="GO" id="GO:0005737">
    <property type="term" value="C:cytoplasm"/>
    <property type="evidence" value="ECO:0007669"/>
    <property type="project" value="UniProtKB-SubCell"/>
</dbReference>
<feature type="binding site" evidence="8">
    <location>
        <position position="31"/>
    </location>
    <ligand>
        <name>GTP</name>
        <dbReference type="ChEBI" id="CHEBI:37565"/>
    </ligand>
</feature>
<evidence type="ECO:0000313" key="11">
    <source>
        <dbReference type="Proteomes" id="UP000001302"/>
    </source>
</evidence>
<keyword evidence="7 8" id="KW-0501">Molybdenum cofactor biosynthesis</keyword>
<reference evidence="11" key="1">
    <citation type="submission" date="2010-08" db="EMBL/GenBank/DDBJ databases">
        <title>Genome sequence of Parvularcula bermudensis HTCC2503.</title>
        <authorList>
            <person name="Kang D.-M."/>
            <person name="Oh H.-M."/>
            <person name="Cho J.-C."/>
        </authorList>
    </citation>
    <scope>NUCLEOTIDE SEQUENCE [LARGE SCALE GENOMIC DNA]</scope>
    <source>
        <strain evidence="11">ATCC BAA-594 / HTCC2503 / KCTC 12087</strain>
    </source>
</reference>
<keyword evidence="4 8" id="KW-0547">Nucleotide-binding</keyword>
<reference evidence="10 11" key="2">
    <citation type="journal article" date="2011" name="J. Bacteriol.">
        <title>Complete genome sequence of strain HTCC2503T of Parvularcula bermudensis, the type species of the order "Parvularculales" in the class Alphaproteobacteria.</title>
        <authorList>
            <person name="Oh H.M."/>
            <person name="Kang I."/>
            <person name="Vergin K.L."/>
            <person name="Kang D."/>
            <person name="Rhee K.H."/>
            <person name="Giovannoni S.J."/>
            <person name="Cho J.C."/>
        </authorList>
    </citation>
    <scope>NUCLEOTIDE SEQUENCE [LARGE SCALE GENOMIC DNA]</scope>
    <source>
        <strain evidence="11">ATCC BAA-594 / HTCC2503 / KCTC 12087</strain>
    </source>
</reference>
<dbReference type="PANTHER" id="PTHR19136:SF81">
    <property type="entry name" value="MOLYBDENUM COFACTOR GUANYLYLTRANSFERASE"/>
    <property type="match status" value="1"/>
</dbReference>
<organism evidence="10 11">
    <name type="scientific">Parvularcula bermudensis (strain ATCC BAA-594 / HTCC2503 / KCTC 12087)</name>
    <dbReference type="NCBI Taxonomy" id="314260"/>
    <lineage>
        <taxon>Bacteria</taxon>
        <taxon>Pseudomonadati</taxon>
        <taxon>Pseudomonadota</taxon>
        <taxon>Alphaproteobacteria</taxon>
        <taxon>Parvularculales</taxon>
        <taxon>Parvularculaceae</taxon>
        <taxon>Parvularcula</taxon>
    </lineage>
</organism>
<proteinExistence type="inferred from homology"/>
<keyword evidence="6 8" id="KW-0342">GTP-binding</keyword>
<keyword evidence="5 8" id="KW-0460">Magnesium</keyword>
<comment type="subcellular location">
    <subcellularLocation>
        <location evidence="8">Cytoplasm</location>
    </subcellularLocation>
</comment>
<evidence type="ECO:0000256" key="7">
    <source>
        <dbReference type="ARBA" id="ARBA00023150"/>
    </source>
</evidence>
<feature type="binding site" evidence="8">
    <location>
        <position position="109"/>
    </location>
    <ligand>
        <name>Mg(2+)</name>
        <dbReference type="ChEBI" id="CHEBI:18420"/>
    </ligand>
</feature>
<dbReference type="Pfam" id="PF12804">
    <property type="entry name" value="NTP_transf_3"/>
    <property type="match status" value="1"/>
</dbReference>
<dbReference type="OrthoDB" id="9788394at2"/>
<dbReference type="RefSeq" id="WP_013301732.1">
    <property type="nucleotide sequence ID" value="NC_014414.1"/>
</dbReference>
<dbReference type="GO" id="GO:0005525">
    <property type="term" value="F:GTP binding"/>
    <property type="evidence" value="ECO:0007669"/>
    <property type="project" value="UniProtKB-UniRule"/>
</dbReference>
<feature type="binding site" evidence="8">
    <location>
        <position position="109"/>
    </location>
    <ligand>
        <name>GTP</name>
        <dbReference type="ChEBI" id="CHEBI:37565"/>
    </ligand>
</feature>
<dbReference type="SUPFAM" id="SSF53448">
    <property type="entry name" value="Nucleotide-diphospho-sugar transferases"/>
    <property type="match status" value="1"/>
</dbReference>
<comment type="catalytic activity">
    <reaction evidence="8">
        <text>Mo-molybdopterin + GTP + H(+) = Mo-molybdopterin guanine dinucleotide + diphosphate</text>
        <dbReference type="Rhea" id="RHEA:34243"/>
        <dbReference type="ChEBI" id="CHEBI:15378"/>
        <dbReference type="ChEBI" id="CHEBI:33019"/>
        <dbReference type="ChEBI" id="CHEBI:37565"/>
        <dbReference type="ChEBI" id="CHEBI:71302"/>
        <dbReference type="ChEBI" id="CHEBI:71310"/>
        <dbReference type="EC" id="2.7.7.77"/>
    </reaction>
</comment>
<protein>
    <recommendedName>
        <fullName evidence="8">Molybdenum cofactor guanylyltransferase</fullName>
        <shortName evidence="8">MoCo guanylyltransferase</shortName>
        <ecNumber evidence="8">2.7.7.77</ecNumber>
    </recommendedName>
    <alternativeName>
        <fullName evidence="8">GTP:molybdopterin guanylyltransferase</fullName>
    </alternativeName>
    <alternativeName>
        <fullName evidence="8">Mo-MPT guanylyltransferase</fullName>
    </alternativeName>
    <alternativeName>
        <fullName evidence="8">Molybdopterin guanylyltransferase</fullName>
    </alternativeName>
    <alternativeName>
        <fullName evidence="8">Molybdopterin-guanine dinucleotide synthase</fullName>
        <shortName evidence="8">MGD synthase</shortName>
    </alternativeName>
</protein>
<dbReference type="GO" id="GO:1902758">
    <property type="term" value="P:bis(molybdopterin guanine dinucleotide)molybdenum biosynthetic process"/>
    <property type="evidence" value="ECO:0007669"/>
    <property type="project" value="TreeGrafter"/>
</dbReference>
<dbReference type="EMBL" id="CP002156">
    <property type="protein sequence ID" value="ADM10758.1"/>
    <property type="molecule type" value="Genomic_DNA"/>
</dbReference>
<comment type="function">
    <text evidence="8">Transfers a GMP moiety from GTP to Mo-molybdopterin (Mo-MPT) cofactor (Moco or molybdenum cofactor) to form Mo-molybdopterin guanine dinucleotide (Mo-MGD) cofactor.</text>
</comment>
<dbReference type="HOGENOM" id="CLU_055597_5_0_5"/>
<feature type="binding site" evidence="8">
    <location>
        <position position="75"/>
    </location>
    <ligand>
        <name>GTP</name>
        <dbReference type="ChEBI" id="CHEBI:37565"/>
    </ligand>
</feature>
<dbReference type="KEGG" id="pbr:PB2503_13604"/>